<dbReference type="InterPro" id="IPR003812">
    <property type="entry name" value="Fido"/>
</dbReference>
<dbReference type="EMBL" id="JADOUE010000001">
    <property type="protein sequence ID" value="MBG6121093.1"/>
    <property type="molecule type" value="Genomic_DNA"/>
</dbReference>
<dbReference type="AlphaFoldDB" id="A0A931GQR1"/>
<dbReference type="PROSITE" id="PS51459">
    <property type="entry name" value="FIDO"/>
    <property type="match status" value="1"/>
</dbReference>
<keyword evidence="3" id="KW-1185">Reference proteome</keyword>
<dbReference type="RefSeq" id="WP_196823722.1">
    <property type="nucleotide sequence ID" value="NZ_JADOUE010000001.1"/>
</dbReference>
<accession>A0A931GQR1</accession>
<reference evidence="2" key="1">
    <citation type="submission" date="2020-11" db="EMBL/GenBank/DDBJ databases">
        <title>Sequencing the genomes of 1000 actinobacteria strains.</title>
        <authorList>
            <person name="Klenk H.-P."/>
        </authorList>
    </citation>
    <scope>NUCLEOTIDE SEQUENCE</scope>
    <source>
        <strain evidence="2">DSM 45632</strain>
    </source>
</reference>
<dbReference type="InterPro" id="IPR036597">
    <property type="entry name" value="Fido-like_dom_sf"/>
</dbReference>
<evidence type="ECO:0000313" key="2">
    <source>
        <dbReference type="EMBL" id="MBG6121093.1"/>
    </source>
</evidence>
<name>A0A931GQR1_9CORY</name>
<proteinExistence type="predicted"/>
<feature type="domain" description="Fido" evidence="1">
    <location>
        <begin position="1"/>
        <end position="120"/>
    </location>
</feature>
<gene>
    <name evidence="2" type="ORF">IW254_000062</name>
</gene>
<dbReference type="SUPFAM" id="SSF140931">
    <property type="entry name" value="Fic-like"/>
    <property type="match status" value="1"/>
</dbReference>
<comment type="caution">
    <text evidence="2">The sequence shown here is derived from an EMBL/GenBank/DDBJ whole genome shotgun (WGS) entry which is preliminary data.</text>
</comment>
<organism evidence="2 3">
    <name type="scientific">Corynebacterium aquatimens</name>
    <dbReference type="NCBI Taxonomy" id="1190508"/>
    <lineage>
        <taxon>Bacteria</taxon>
        <taxon>Bacillati</taxon>
        <taxon>Actinomycetota</taxon>
        <taxon>Actinomycetes</taxon>
        <taxon>Mycobacteriales</taxon>
        <taxon>Corynebacteriaceae</taxon>
        <taxon>Corynebacterium</taxon>
    </lineage>
</organism>
<evidence type="ECO:0000313" key="3">
    <source>
        <dbReference type="Proteomes" id="UP000658613"/>
    </source>
</evidence>
<evidence type="ECO:0000259" key="1">
    <source>
        <dbReference type="PROSITE" id="PS51459"/>
    </source>
</evidence>
<dbReference type="InterPro" id="IPR053737">
    <property type="entry name" value="Type_II_TA_Toxin"/>
</dbReference>
<dbReference type="Proteomes" id="UP000658613">
    <property type="component" value="Unassembled WGS sequence"/>
</dbReference>
<sequence length="129" mass="14410">MHPRSVLRLESVGPWLEQHGFYAGDRGLIAAALERPWLTFEGQDLYPDVWSKAAALLVGVISTRPFVDGNKRAGVLLTVLILRSYGVPVTHTASDDWFDLATSVAVERQGIEDIAIRLRSMVEKPWNPR</sequence>
<dbReference type="Pfam" id="PF02661">
    <property type="entry name" value="Fic"/>
    <property type="match status" value="1"/>
</dbReference>
<dbReference type="Gene3D" id="1.20.120.1870">
    <property type="entry name" value="Fic/DOC protein, Fido domain"/>
    <property type="match status" value="1"/>
</dbReference>
<protein>
    <submittedName>
        <fullName evidence="2">Death-on-curing protein</fullName>
    </submittedName>
</protein>